<evidence type="ECO:0008006" key="5">
    <source>
        <dbReference type="Google" id="ProtNLM"/>
    </source>
</evidence>
<feature type="signal peptide" evidence="2">
    <location>
        <begin position="1"/>
        <end position="18"/>
    </location>
</feature>
<protein>
    <recommendedName>
        <fullName evidence="5">Kynurenine formamidase</fullName>
    </recommendedName>
</protein>
<evidence type="ECO:0000313" key="4">
    <source>
        <dbReference type="Proteomes" id="UP001159405"/>
    </source>
</evidence>
<gene>
    <name evidence="3" type="ORF">PLOB_00037998</name>
</gene>
<evidence type="ECO:0000256" key="2">
    <source>
        <dbReference type="SAM" id="SignalP"/>
    </source>
</evidence>
<sequence length="660" mass="73735">MNSLAILIGLTLFSYCATEWLDMSYSYDSKTNYFPGHTRLKQIPVQNKLAPARFSSYDILMSEHGGTHIDAPKHFYQKGKHLNEVLLDELIGPAVVVDISAQTAKDQDYQLSVGDLEAWEEKHGKIPDGAILFLYSGRGKDWANPEKFLGFDPKSNKTGYGYLHNPGFSAEAAEWIVKSGKVTAVGVDVVSWDNGPSKIFKANTILTSANIPGYEMVANLDKLPPAGAMVYGAPIKIKNGSGGATRVFADTGKQKKCDKQRTKVKWLDMTYSFSNETFCWPGLTPFNMTQVYWPNMTRDGFYLIMYDFHTSENCGTHIEAPRSLYKEKRSTGEIPLDDLIGPAVVIDIRQKAFSNADYQLMPSDIEDWEEKHGKIPEGVILLVYTGWGKFFSDNNKYLGMQPTGNLSNMRFPGIHPDSAKWMVSRKIKAVGLDTASLDYGQSKDFQSRKTLFKENIPGYLNVANLDKLPSKGATVFALPMKITHGAGGPLRIFAKLGGECPTSGGGRSLASGQLFQIITLLLVLKFLIEKLITQLMWLFRLCVSDASSAFDTAHSVFNAKMLHVETVKGRTSIKLSSLYIYIYIITGVQASGVIIDRFLRQCCFFILCFRVKVSWLDMTYSFSNETFCWPGMTPFNLTQVYFPNVTRTTRVALLKVKKSN</sequence>
<proteinExistence type="inferred from homology"/>
<evidence type="ECO:0000256" key="1">
    <source>
        <dbReference type="ARBA" id="ARBA00007865"/>
    </source>
</evidence>
<dbReference type="SUPFAM" id="SSF102198">
    <property type="entry name" value="Putative cyclase"/>
    <property type="match status" value="2"/>
</dbReference>
<dbReference type="EMBL" id="CALNXK010000056">
    <property type="protein sequence ID" value="CAH3135637.1"/>
    <property type="molecule type" value="Genomic_DNA"/>
</dbReference>
<comment type="similarity">
    <text evidence="1">Belongs to the Cyclase 1 superfamily.</text>
</comment>
<dbReference type="Proteomes" id="UP001159405">
    <property type="component" value="Unassembled WGS sequence"/>
</dbReference>
<accession>A0ABN8P9J1</accession>
<keyword evidence="4" id="KW-1185">Reference proteome</keyword>
<dbReference type="PANTHER" id="PTHR43564:SF2">
    <property type="entry name" value="BLR6059 PROTEIN"/>
    <property type="match status" value="1"/>
</dbReference>
<dbReference type="PANTHER" id="PTHR43564">
    <property type="entry name" value="KYNURENINE FORMAMIDASE-LIKE PROTEIN"/>
    <property type="match status" value="1"/>
</dbReference>
<dbReference type="Pfam" id="PF04199">
    <property type="entry name" value="Cyclase"/>
    <property type="match status" value="2"/>
</dbReference>
<dbReference type="Gene3D" id="3.50.30.50">
    <property type="entry name" value="Putative cyclase"/>
    <property type="match status" value="2"/>
</dbReference>
<name>A0ABN8P9J1_9CNID</name>
<evidence type="ECO:0000313" key="3">
    <source>
        <dbReference type="EMBL" id="CAH3135637.1"/>
    </source>
</evidence>
<feature type="chain" id="PRO_5046924005" description="Kynurenine formamidase" evidence="2">
    <location>
        <begin position="19"/>
        <end position="660"/>
    </location>
</feature>
<dbReference type="InterPro" id="IPR007325">
    <property type="entry name" value="KFase/CYL"/>
</dbReference>
<organism evidence="3 4">
    <name type="scientific">Porites lobata</name>
    <dbReference type="NCBI Taxonomy" id="104759"/>
    <lineage>
        <taxon>Eukaryota</taxon>
        <taxon>Metazoa</taxon>
        <taxon>Cnidaria</taxon>
        <taxon>Anthozoa</taxon>
        <taxon>Hexacorallia</taxon>
        <taxon>Scleractinia</taxon>
        <taxon>Fungiina</taxon>
        <taxon>Poritidae</taxon>
        <taxon>Porites</taxon>
    </lineage>
</organism>
<comment type="caution">
    <text evidence="3">The sequence shown here is derived from an EMBL/GenBank/DDBJ whole genome shotgun (WGS) entry which is preliminary data.</text>
</comment>
<keyword evidence="2" id="KW-0732">Signal</keyword>
<dbReference type="InterPro" id="IPR037175">
    <property type="entry name" value="KFase_sf"/>
</dbReference>
<reference evidence="3 4" key="1">
    <citation type="submission" date="2022-05" db="EMBL/GenBank/DDBJ databases">
        <authorList>
            <consortium name="Genoscope - CEA"/>
            <person name="William W."/>
        </authorList>
    </citation>
    <scope>NUCLEOTIDE SEQUENCE [LARGE SCALE GENOMIC DNA]</scope>
</reference>